<dbReference type="EMBL" id="JASNVU010000001">
    <property type="protein sequence ID" value="MDK4334014.1"/>
    <property type="molecule type" value="Genomic_DNA"/>
</dbReference>
<name>A0AAP4BWP6_9CORY</name>
<protein>
    <submittedName>
        <fullName evidence="1">Uncharacterized protein</fullName>
    </submittedName>
</protein>
<gene>
    <name evidence="1" type="ORF">QPX58_01075</name>
</gene>
<evidence type="ECO:0000313" key="1">
    <source>
        <dbReference type="EMBL" id="MDK4334014.1"/>
    </source>
</evidence>
<dbReference type="Proteomes" id="UP001230317">
    <property type="component" value="Unassembled WGS sequence"/>
</dbReference>
<evidence type="ECO:0000313" key="2">
    <source>
        <dbReference type="Proteomes" id="UP001230317"/>
    </source>
</evidence>
<dbReference type="AlphaFoldDB" id="A0AAP4BWP6"/>
<sequence length="116" mass="13204">MDKPARYISDLDTAELINRLCAYMKLEGQCLRALADRGARVENLYENTRRAFDEGRNPRGNDEDEETAAMDWLRFIVNESFNPKFDDPAEELTRLQRYLVTASLVASESGVPDDGV</sequence>
<comment type="caution">
    <text evidence="1">The sequence shown here is derived from an EMBL/GenBank/DDBJ whole genome shotgun (WGS) entry which is preliminary data.</text>
</comment>
<proteinExistence type="predicted"/>
<organism evidence="1 2">
    <name type="scientific">Corynebacterium accolens</name>
    <dbReference type="NCBI Taxonomy" id="38284"/>
    <lineage>
        <taxon>Bacteria</taxon>
        <taxon>Bacillati</taxon>
        <taxon>Actinomycetota</taxon>
        <taxon>Actinomycetes</taxon>
        <taxon>Mycobacteriales</taxon>
        <taxon>Corynebacteriaceae</taxon>
        <taxon>Corynebacterium</taxon>
    </lineage>
</organism>
<reference evidence="1" key="1">
    <citation type="submission" date="2023-05" db="EMBL/GenBank/DDBJ databases">
        <title>Metabolic capabilities are highly conserved among human nasal-associated Corynebacterium species in pangenomic analyses.</title>
        <authorList>
            <person name="Tran T.H."/>
            <person name="Roberts A.Q."/>
            <person name="Escapa I.F."/>
            <person name="Gao W."/>
            <person name="Conlan S."/>
            <person name="Kong H."/>
            <person name="Segre J.A."/>
            <person name="Kelly M.S."/>
            <person name="Lemon K.P."/>
        </authorList>
    </citation>
    <scope>NUCLEOTIDE SEQUENCE</scope>
    <source>
        <strain evidence="1">KPL2618</strain>
    </source>
</reference>
<accession>A0AAP4BWP6</accession>
<dbReference type="RefSeq" id="WP_284641499.1">
    <property type="nucleotide sequence ID" value="NZ_JASNVU010000001.1"/>
</dbReference>